<dbReference type="InterPro" id="IPR036921">
    <property type="entry name" value="PurM-like_N_sf"/>
</dbReference>
<name>A0A2U9IEM1_9CREN</name>
<dbReference type="InterPro" id="IPR006283">
    <property type="entry name" value="ThiL-like"/>
</dbReference>
<dbReference type="KEGG" id="abri:DFR85_07670"/>
<gene>
    <name evidence="2" type="ORF">DFR85_07670</name>
</gene>
<keyword evidence="3" id="KW-1185">Reference proteome</keyword>
<keyword evidence="2" id="KW-0808">Transferase</keyword>
<dbReference type="GeneID" id="36832024"/>
<sequence length="312" mass="35092">MKLKDLGEHNFISDIISKYLGKDVNSDVFIQGNKVYKLDGFQLSYTLPFMDYYDIGWKAVTGTISDIIFSLASPNIVMVSLGLSNDMEVNDAEKIIKGIYDASIYYHARYVGGDTNNSSSSGWIDVAGIGDLLCNEHPQIDKGDVIVVTNKIGFTSNFFISYLSNFKIPIFHDSLVKISHPVVNTHLPRVLQRFCGAISYSTDISDGLVITLYNIIQRFSVGIKLDRIPINDVIANMLKTYGYSIFDILKFSGEEYEGIFVVKEKNYEEFVNALSIIGYSPMEIGRVDGSNSLIYNDKKLNETGWDNFKGWF</sequence>
<organism evidence="2 3">
    <name type="scientific">Acidianus brierleyi</name>
    <dbReference type="NCBI Taxonomy" id="41673"/>
    <lineage>
        <taxon>Archaea</taxon>
        <taxon>Thermoproteota</taxon>
        <taxon>Thermoprotei</taxon>
        <taxon>Sulfolobales</taxon>
        <taxon>Sulfolobaceae</taxon>
        <taxon>Acidianus</taxon>
    </lineage>
</organism>
<dbReference type="SUPFAM" id="SSF56042">
    <property type="entry name" value="PurM C-terminal domain-like"/>
    <property type="match status" value="1"/>
</dbReference>
<proteinExistence type="predicted"/>
<dbReference type="GO" id="GO:0009228">
    <property type="term" value="P:thiamine biosynthetic process"/>
    <property type="evidence" value="ECO:0007669"/>
    <property type="project" value="InterPro"/>
</dbReference>
<dbReference type="Gene3D" id="3.90.650.10">
    <property type="entry name" value="PurM-like C-terminal domain"/>
    <property type="match status" value="1"/>
</dbReference>
<dbReference type="PANTHER" id="PTHR30270:SF0">
    <property type="entry name" value="THIAMINE-MONOPHOSPHATE KINASE"/>
    <property type="match status" value="1"/>
</dbReference>
<dbReference type="Pfam" id="PF00586">
    <property type="entry name" value="AIRS"/>
    <property type="match status" value="1"/>
</dbReference>
<dbReference type="InterPro" id="IPR036676">
    <property type="entry name" value="PurM-like_C_sf"/>
</dbReference>
<evidence type="ECO:0000259" key="1">
    <source>
        <dbReference type="Pfam" id="PF00586"/>
    </source>
</evidence>
<accession>A0A2U9IEM1</accession>
<dbReference type="SUPFAM" id="SSF55326">
    <property type="entry name" value="PurM N-terminal domain-like"/>
    <property type="match status" value="1"/>
</dbReference>
<dbReference type="Gene3D" id="3.30.1330.10">
    <property type="entry name" value="PurM-like, N-terminal domain"/>
    <property type="match status" value="1"/>
</dbReference>
<dbReference type="InterPro" id="IPR016188">
    <property type="entry name" value="PurM-like_N"/>
</dbReference>
<dbReference type="GO" id="GO:0009030">
    <property type="term" value="F:thiamine-phosphate kinase activity"/>
    <property type="evidence" value="ECO:0007669"/>
    <property type="project" value="InterPro"/>
</dbReference>
<dbReference type="OrthoDB" id="45909at2157"/>
<reference evidence="2 3" key="1">
    <citation type="submission" date="2018-05" db="EMBL/GenBank/DDBJ databases">
        <title>Complete Genome Sequences of Extremely Thermoacidophilic, Metal-Mobilizing Type-Strain Members of the Archaeal Family Sulfolobaceae: Acidianus brierleyi DSM-1651T, Acidianus sulfidivorans DSM-18786T, Metallosphaera hakonensis DSM-7519T, and Metallosphaera prunae DSM-10039T.</title>
        <authorList>
            <person name="Counts J.A."/>
            <person name="Kelly R.M."/>
        </authorList>
    </citation>
    <scope>NUCLEOTIDE SEQUENCE [LARGE SCALE GENOMIC DNA]</scope>
    <source>
        <strain evidence="2 3">DSM 1651</strain>
    </source>
</reference>
<dbReference type="Proteomes" id="UP000248044">
    <property type="component" value="Chromosome"/>
</dbReference>
<evidence type="ECO:0000313" key="3">
    <source>
        <dbReference type="Proteomes" id="UP000248044"/>
    </source>
</evidence>
<dbReference type="RefSeq" id="WP_110270369.1">
    <property type="nucleotide sequence ID" value="NZ_CP029289.2"/>
</dbReference>
<evidence type="ECO:0000313" key="2">
    <source>
        <dbReference type="EMBL" id="AWR94488.1"/>
    </source>
</evidence>
<dbReference type="AlphaFoldDB" id="A0A2U9IEM1"/>
<protein>
    <submittedName>
        <fullName evidence="2">Thiamine-monophosphate kinase</fullName>
    </submittedName>
</protein>
<keyword evidence="2" id="KW-0418">Kinase</keyword>
<feature type="domain" description="PurM-like N-terminal" evidence="1">
    <location>
        <begin position="37"/>
        <end position="130"/>
    </location>
</feature>
<dbReference type="PANTHER" id="PTHR30270">
    <property type="entry name" value="THIAMINE-MONOPHOSPHATE KINASE"/>
    <property type="match status" value="1"/>
</dbReference>
<dbReference type="EMBL" id="CP029289">
    <property type="protein sequence ID" value="AWR94488.1"/>
    <property type="molecule type" value="Genomic_DNA"/>
</dbReference>